<dbReference type="InterPro" id="IPR000073">
    <property type="entry name" value="AB_hydrolase_1"/>
</dbReference>
<dbReference type="AlphaFoldDB" id="A0A6P6V1B3"/>
<protein>
    <submittedName>
        <fullName evidence="3">Caffeoylshikimate esterase-like</fullName>
    </submittedName>
</protein>
<dbReference type="OrthoDB" id="2498029at2759"/>
<dbReference type="GeneID" id="113716374"/>
<dbReference type="FunFam" id="3.40.50.1820:FF:000054">
    <property type="entry name" value="Alpha/beta-Hydrolases superfamily protein"/>
    <property type="match status" value="1"/>
</dbReference>
<evidence type="ECO:0000259" key="1">
    <source>
        <dbReference type="Pfam" id="PF12146"/>
    </source>
</evidence>
<dbReference type="InterPro" id="IPR051044">
    <property type="entry name" value="MAG_DAG_Lipase"/>
</dbReference>
<dbReference type="RefSeq" id="XP_027096476.1">
    <property type="nucleotide sequence ID" value="XM_027240675.2"/>
</dbReference>
<organism evidence="2 3">
    <name type="scientific">Coffea arabica</name>
    <name type="common">Arabian coffee</name>
    <dbReference type="NCBI Taxonomy" id="13443"/>
    <lineage>
        <taxon>Eukaryota</taxon>
        <taxon>Viridiplantae</taxon>
        <taxon>Streptophyta</taxon>
        <taxon>Embryophyta</taxon>
        <taxon>Tracheophyta</taxon>
        <taxon>Spermatophyta</taxon>
        <taxon>Magnoliopsida</taxon>
        <taxon>eudicotyledons</taxon>
        <taxon>Gunneridae</taxon>
        <taxon>Pentapetalae</taxon>
        <taxon>asterids</taxon>
        <taxon>lamiids</taxon>
        <taxon>Gentianales</taxon>
        <taxon>Rubiaceae</taxon>
        <taxon>Ixoroideae</taxon>
        <taxon>Gardenieae complex</taxon>
        <taxon>Bertiereae - Coffeeae clade</taxon>
        <taxon>Coffeeae</taxon>
        <taxon>Coffea</taxon>
    </lineage>
</organism>
<dbReference type="Pfam" id="PF12146">
    <property type="entry name" value="Hydrolase_4"/>
    <property type="match status" value="1"/>
</dbReference>
<dbReference type="InterPro" id="IPR022742">
    <property type="entry name" value="Hydrolase_4"/>
</dbReference>
<dbReference type="Gene3D" id="3.40.50.1820">
    <property type="entry name" value="alpha/beta hydrolase"/>
    <property type="match status" value="1"/>
</dbReference>
<dbReference type="InterPro" id="IPR029058">
    <property type="entry name" value="AB_hydrolase_fold"/>
</dbReference>
<dbReference type="GO" id="GO:0016787">
    <property type="term" value="F:hydrolase activity"/>
    <property type="evidence" value="ECO:0007669"/>
    <property type="project" value="UniProtKB-ARBA"/>
</dbReference>
<sequence>MVRHEKIPGISKELQKIVYANMRKVGARRRAREAFKDIQLSIDHILFKIPSDGLKMKESYEVNSRGLEYFSKSWVPQTSPKAVVCLLHGYGDTCTFFFEGIARKLASSGYAVFAMDYPGFGLSEGLHGYIRSFNRLVDDVIEHYSKVKENPDFRGLPSFLFGESMGGAVALKMHLKQPNSWNGAVLVAPMCKIADDMVPSCFLRQVLIGAAKLLPKRKLVPVKDLAKFAFRDVKKRNLAVYHVLAYKHKPRLRTALELLNTTQEIEQQMEKVSLPLLILHGKDDVITDPSVSKALYEEASSADKKLILYDDAYHSLLGGEPDEVILKVFGDIISWLDAHSS</sequence>
<accession>A0A6P6V1B3</accession>
<evidence type="ECO:0000313" key="3">
    <source>
        <dbReference type="RefSeq" id="XP_027096476.1"/>
    </source>
</evidence>
<dbReference type="PANTHER" id="PTHR11614">
    <property type="entry name" value="PHOSPHOLIPASE-RELATED"/>
    <property type="match status" value="1"/>
</dbReference>
<dbReference type="Proteomes" id="UP001652660">
    <property type="component" value="Chromosome 11c"/>
</dbReference>
<feature type="domain" description="Serine aminopeptidase S33" evidence="1">
    <location>
        <begin position="79"/>
        <end position="321"/>
    </location>
</feature>
<reference evidence="2" key="1">
    <citation type="journal article" date="2025" name="Foods">
        <title>Unveiling the Microbial Signatures of Arabica Coffee Cherries: Insights into Ripeness Specific Diversity, Functional Traits, and Implications for Quality and Safety.</title>
        <authorList>
            <consortium name="RefSeq"/>
            <person name="Tenea G.N."/>
            <person name="Cifuentes V."/>
            <person name="Reyes P."/>
            <person name="Cevallos-Vallejos M."/>
        </authorList>
    </citation>
    <scope>NUCLEOTIDE SEQUENCE [LARGE SCALE GENOMIC DNA]</scope>
</reference>
<gene>
    <name evidence="3" type="primary">LOC113716374</name>
</gene>
<proteinExistence type="predicted"/>
<dbReference type="SUPFAM" id="SSF53474">
    <property type="entry name" value="alpha/beta-Hydrolases"/>
    <property type="match status" value="1"/>
</dbReference>
<reference evidence="3" key="2">
    <citation type="submission" date="2025-08" db="UniProtKB">
        <authorList>
            <consortium name="RefSeq"/>
        </authorList>
    </citation>
    <scope>IDENTIFICATION</scope>
    <source>
        <tissue evidence="3">Leaves</tissue>
    </source>
</reference>
<evidence type="ECO:0000313" key="2">
    <source>
        <dbReference type="Proteomes" id="UP001652660"/>
    </source>
</evidence>
<dbReference type="PRINTS" id="PR00111">
    <property type="entry name" value="ABHYDROLASE"/>
</dbReference>
<name>A0A6P6V1B3_COFAR</name>
<keyword evidence="2" id="KW-1185">Reference proteome</keyword>